<dbReference type="Pfam" id="PF13379">
    <property type="entry name" value="NMT1_2"/>
    <property type="match status" value="1"/>
</dbReference>
<evidence type="ECO:0000313" key="2">
    <source>
        <dbReference type="EMBL" id="GLR90818.1"/>
    </source>
</evidence>
<keyword evidence="1" id="KW-0812">Transmembrane</keyword>
<comment type="caution">
    <text evidence="2">The sequence shown here is derived from an EMBL/GenBank/DDBJ whole genome shotgun (WGS) entry which is preliminary data.</text>
</comment>
<dbReference type="PANTHER" id="PTHR30024">
    <property type="entry name" value="ALIPHATIC SULFONATES-BINDING PROTEIN-RELATED"/>
    <property type="match status" value="1"/>
</dbReference>
<gene>
    <name evidence="2" type="ORF">GCM10007857_75340</name>
</gene>
<proteinExistence type="predicted"/>
<organism evidence="2 3">
    <name type="scientific">Bradyrhizobium iriomotense</name>
    <dbReference type="NCBI Taxonomy" id="441950"/>
    <lineage>
        <taxon>Bacteria</taxon>
        <taxon>Pseudomonadati</taxon>
        <taxon>Pseudomonadota</taxon>
        <taxon>Alphaproteobacteria</taxon>
        <taxon>Hyphomicrobiales</taxon>
        <taxon>Nitrobacteraceae</taxon>
        <taxon>Bradyrhizobium</taxon>
    </lineage>
</organism>
<sequence>MMPEERRAKGPRCATRFYSTHTRVWERHMEKREIGNSLTKGPSEAKRGAFSRRSVLTLVCTLGAAAPFGFGAARALTASGTGSLSYIPGESYICRAAANGEELQGPPRQLKIAWNANAACTVAAAVAKERGIFAKHNLDVDFVNFGGTTDQLLEAIATGKADAGLGLALRWLKPLEQGFDVRITAGVHGGCIRLLGSKAANIDSLESLRGKAIAISDQASPAKNFFSIYLAKKGIDPAQEVEWRQYPANLLALAVDKGEVQALAEIDPLPYLWLKDGKLNEIATNLTGEFADRTCCVLAIRGSLTRSEMPVAAALTRSILEAADRVASDPADAAAIYSGYGGRGSVEDLATMYRSHTHYNHPVGATLKKQLLLYTDELKAVNVIKRSTDPAKFAERIYLDVLS</sequence>
<evidence type="ECO:0000313" key="3">
    <source>
        <dbReference type="Proteomes" id="UP001156905"/>
    </source>
</evidence>
<keyword evidence="3" id="KW-1185">Reference proteome</keyword>
<keyword evidence="1" id="KW-1133">Transmembrane helix</keyword>
<reference evidence="3" key="1">
    <citation type="journal article" date="2019" name="Int. J. Syst. Evol. Microbiol.">
        <title>The Global Catalogue of Microorganisms (GCM) 10K type strain sequencing project: providing services to taxonomists for standard genome sequencing and annotation.</title>
        <authorList>
            <consortium name="The Broad Institute Genomics Platform"/>
            <consortium name="The Broad Institute Genome Sequencing Center for Infectious Disease"/>
            <person name="Wu L."/>
            <person name="Ma J."/>
        </authorList>
    </citation>
    <scope>NUCLEOTIDE SEQUENCE [LARGE SCALE GENOMIC DNA]</scope>
    <source>
        <strain evidence="3">NBRC 102520</strain>
    </source>
</reference>
<dbReference type="Gene3D" id="3.40.190.10">
    <property type="entry name" value="Periplasmic binding protein-like II"/>
    <property type="match status" value="2"/>
</dbReference>
<name>A0ABQ6BF73_9BRAD</name>
<feature type="transmembrane region" description="Helical" evidence="1">
    <location>
        <begin position="55"/>
        <end position="76"/>
    </location>
</feature>
<dbReference type="PANTHER" id="PTHR30024:SF21">
    <property type="entry name" value="ABC TRANSPORTER SUBSTRATE-BINDING PROTEIN"/>
    <property type="match status" value="1"/>
</dbReference>
<dbReference type="Proteomes" id="UP001156905">
    <property type="component" value="Unassembled WGS sequence"/>
</dbReference>
<keyword evidence="1" id="KW-0472">Membrane</keyword>
<accession>A0ABQ6BF73</accession>
<dbReference type="SUPFAM" id="SSF53850">
    <property type="entry name" value="Periplasmic binding protein-like II"/>
    <property type="match status" value="1"/>
</dbReference>
<protein>
    <submittedName>
        <fullName evidence="2">ABC transporter substrate-binding protein</fullName>
    </submittedName>
</protein>
<evidence type="ECO:0000256" key="1">
    <source>
        <dbReference type="SAM" id="Phobius"/>
    </source>
</evidence>
<dbReference type="EMBL" id="BSOW01000038">
    <property type="protein sequence ID" value="GLR90818.1"/>
    <property type="molecule type" value="Genomic_DNA"/>
</dbReference>